<accession>A0A1C6SPC3</accession>
<dbReference type="Proteomes" id="UP000199413">
    <property type="component" value="Unassembled WGS sequence"/>
</dbReference>
<name>A0A1C6SPC3_9ACTN</name>
<dbReference type="AlphaFoldDB" id="A0A1C6SPC3"/>
<proteinExistence type="predicted"/>
<protein>
    <submittedName>
        <fullName evidence="1">Uncharacterized protein</fullName>
    </submittedName>
</protein>
<evidence type="ECO:0000313" key="1">
    <source>
        <dbReference type="EMBL" id="SCL31328.1"/>
    </source>
</evidence>
<gene>
    <name evidence="1" type="ORF">GA0070624_4247</name>
</gene>
<dbReference type="STRING" id="568872.GA0070624_4247"/>
<reference evidence="2" key="1">
    <citation type="submission" date="2016-06" db="EMBL/GenBank/DDBJ databases">
        <authorList>
            <person name="Varghese N."/>
            <person name="Submissions Spin"/>
        </authorList>
    </citation>
    <scope>NUCLEOTIDE SEQUENCE [LARGE SCALE GENOMIC DNA]</scope>
    <source>
        <strain evidence="2">DSM 45431</strain>
    </source>
</reference>
<organism evidence="1 2">
    <name type="scientific">Micromonospora rhizosphaerae</name>
    <dbReference type="NCBI Taxonomy" id="568872"/>
    <lineage>
        <taxon>Bacteria</taxon>
        <taxon>Bacillati</taxon>
        <taxon>Actinomycetota</taxon>
        <taxon>Actinomycetes</taxon>
        <taxon>Micromonosporales</taxon>
        <taxon>Micromonosporaceae</taxon>
        <taxon>Micromonospora</taxon>
    </lineage>
</organism>
<dbReference type="EMBL" id="FMHV01000002">
    <property type="protein sequence ID" value="SCL31328.1"/>
    <property type="molecule type" value="Genomic_DNA"/>
</dbReference>
<keyword evidence="2" id="KW-1185">Reference proteome</keyword>
<sequence>MDGRRRRLTFAGVLLAVLTIGAIPVTHDLLQAAEQEVSIEAYDRTANPGVIVAL</sequence>
<evidence type="ECO:0000313" key="2">
    <source>
        <dbReference type="Proteomes" id="UP000199413"/>
    </source>
</evidence>